<dbReference type="SUPFAM" id="SSF52540">
    <property type="entry name" value="P-loop containing nucleoside triphosphate hydrolases"/>
    <property type="match status" value="2"/>
</dbReference>
<dbReference type="InterPro" id="IPR001091">
    <property type="entry name" value="RM_Methyltransferase"/>
</dbReference>
<dbReference type="Gene3D" id="3.40.50.150">
    <property type="entry name" value="Vaccinia Virus protein VP39"/>
    <property type="match status" value="1"/>
</dbReference>
<evidence type="ECO:0000259" key="3">
    <source>
        <dbReference type="Pfam" id="PF01555"/>
    </source>
</evidence>
<keyword evidence="5" id="KW-1185">Reference proteome</keyword>
<evidence type="ECO:0000313" key="5">
    <source>
        <dbReference type="Proteomes" id="UP001207930"/>
    </source>
</evidence>
<reference evidence="4 5" key="1">
    <citation type="submission" date="2022-10" db="EMBL/GenBank/DDBJ databases">
        <title>Luteolibacter flavescens strain MCCC 1K03193, whole genome shotgun sequencing project.</title>
        <authorList>
            <person name="Zhao G."/>
            <person name="Shen L."/>
        </authorList>
    </citation>
    <scope>NUCLEOTIDE SEQUENCE [LARGE SCALE GENOMIC DNA]</scope>
    <source>
        <strain evidence="4 5">MCCC 1K03193</strain>
    </source>
</reference>
<sequence>MTPYLDFLRAKIPAAEKTGFAPPSPHNAGLSPHSREICDWAIRQGRAAVFASFGLHKTRMNLQLGWWVAEQTGGKYLIVAPLGVRQEFTRNDGPAMGIPVHFVRTTAEVDATRGRVFITNYESVRDGKIDVTRFAGVGLDEAAVLRSYGSKTYQTFLQVCRPVPYRFVFTATPSPNRYKELIHYAAFLGVMDSGEALTRFFQRDSSQANTLTLYPHMERQFWYWLSTWSVFIQRPSDLGYPDTGYDMPALKVHWHKLDVDHTQAWQKADRDGQRALFLDEAAGLKEAASSKRGSIDKRLAKAREIINAAGDEAVATCQPQPHWLLWHDLESERHEIERLFAGDDCRTVYGSQDLDAREDRIVDFAEGRYRILATKPSLAGSGCNFQRHCHKAIFLGVGYKFADFIQAIHRIYRFGQRHQVEIHIIYLDSETPIKDALEAKWRQHDQLVARQTALLREYRLKADNPMELLRSLVTGDDRAEARGHRFRAIHNDTALELPTWEADSVHAIVTSIPFGNQYEYSPTYNDLGHNTDNAAFFAQMDYIVPELLRVLKPGRVAAIHVKDRIRFGNVTGIGFPTVEPFSDMTRECFVKHGFAFMARITIDTDVVRENSQTYRLSWTEQCKDGTKMGAGMPEYVLIFRKPPTDTSDGYADDPVAKAKADYPCGDWQIDAAGLWRSDGNRLIEPHLLAGLPLEQAKRLWIAHSQSAPYSHELHAAINQAFEAKGALPGSFMLFPPISRNPDVWTDIARINTLNSEQSRRAEEKHVCPLQLDIIKRLVTRYTNAGEIVLDPFLGIGSTLHQAIRMGRHGWGIELNRDYWRTAAGYGEAAENEVALPTLLDLMQAETEAETPNTTAA</sequence>
<keyword evidence="2" id="KW-0808">Transferase</keyword>
<dbReference type="Gene3D" id="3.40.50.10810">
    <property type="entry name" value="Tandem AAA-ATPase domain"/>
    <property type="match status" value="1"/>
</dbReference>
<dbReference type="SUPFAM" id="SSF53335">
    <property type="entry name" value="S-adenosyl-L-methionine-dependent methyltransferases"/>
    <property type="match status" value="1"/>
</dbReference>
<dbReference type="InterPro" id="IPR038718">
    <property type="entry name" value="SNF2-like_sf"/>
</dbReference>
<evidence type="ECO:0000256" key="1">
    <source>
        <dbReference type="ARBA" id="ARBA00022603"/>
    </source>
</evidence>
<name>A0ABT3FVS2_9BACT</name>
<dbReference type="InterPro" id="IPR027417">
    <property type="entry name" value="P-loop_NTPase"/>
</dbReference>
<dbReference type="InterPro" id="IPR002941">
    <property type="entry name" value="DNA_methylase_N4/N6"/>
</dbReference>
<evidence type="ECO:0000313" key="4">
    <source>
        <dbReference type="EMBL" id="MCW1887688.1"/>
    </source>
</evidence>
<comment type="caution">
    <text evidence="4">The sequence shown here is derived from an EMBL/GenBank/DDBJ whole genome shotgun (WGS) entry which is preliminary data.</text>
</comment>
<dbReference type="EMBL" id="JAPDDS010000021">
    <property type="protein sequence ID" value="MCW1887688.1"/>
    <property type="molecule type" value="Genomic_DNA"/>
</dbReference>
<proteinExistence type="predicted"/>
<dbReference type="RefSeq" id="WP_264503645.1">
    <property type="nucleotide sequence ID" value="NZ_JAPDDS010000021.1"/>
</dbReference>
<feature type="domain" description="DNA methylase N-4/N-6" evidence="3">
    <location>
        <begin position="505"/>
        <end position="822"/>
    </location>
</feature>
<accession>A0ABT3FVS2</accession>
<protein>
    <submittedName>
        <fullName evidence="4">DNA methyltransferase</fullName>
    </submittedName>
</protein>
<dbReference type="Pfam" id="PF01555">
    <property type="entry name" value="N6_N4_Mtase"/>
    <property type="match status" value="1"/>
</dbReference>
<dbReference type="Gene3D" id="3.40.50.300">
    <property type="entry name" value="P-loop containing nucleotide triphosphate hydrolases"/>
    <property type="match status" value="1"/>
</dbReference>
<keyword evidence="1 4" id="KW-0489">Methyltransferase</keyword>
<dbReference type="Proteomes" id="UP001207930">
    <property type="component" value="Unassembled WGS sequence"/>
</dbReference>
<dbReference type="InterPro" id="IPR029063">
    <property type="entry name" value="SAM-dependent_MTases_sf"/>
</dbReference>
<evidence type="ECO:0000256" key="2">
    <source>
        <dbReference type="ARBA" id="ARBA00022679"/>
    </source>
</evidence>
<gene>
    <name evidence="4" type="ORF">OKA04_23325</name>
</gene>
<organism evidence="4 5">
    <name type="scientific">Luteolibacter flavescens</name>
    <dbReference type="NCBI Taxonomy" id="1859460"/>
    <lineage>
        <taxon>Bacteria</taxon>
        <taxon>Pseudomonadati</taxon>
        <taxon>Verrucomicrobiota</taxon>
        <taxon>Verrucomicrobiia</taxon>
        <taxon>Verrucomicrobiales</taxon>
        <taxon>Verrucomicrobiaceae</taxon>
        <taxon>Luteolibacter</taxon>
    </lineage>
</organism>
<dbReference type="GO" id="GO:0008168">
    <property type="term" value="F:methyltransferase activity"/>
    <property type="evidence" value="ECO:0007669"/>
    <property type="project" value="UniProtKB-KW"/>
</dbReference>
<dbReference type="PRINTS" id="PR00508">
    <property type="entry name" value="S21N4MTFRASE"/>
</dbReference>
<dbReference type="GO" id="GO:0032259">
    <property type="term" value="P:methylation"/>
    <property type="evidence" value="ECO:0007669"/>
    <property type="project" value="UniProtKB-KW"/>
</dbReference>